<evidence type="ECO:0000313" key="2">
    <source>
        <dbReference type="EMBL" id="KAI9252902.1"/>
    </source>
</evidence>
<protein>
    <submittedName>
        <fullName evidence="2">Uncharacterized protein</fullName>
    </submittedName>
</protein>
<reference evidence="2" key="2">
    <citation type="submission" date="2023-02" db="EMBL/GenBank/DDBJ databases">
        <authorList>
            <consortium name="DOE Joint Genome Institute"/>
            <person name="Mondo S.J."/>
            <person name="Chang Y."/>
            <person name="Wang Y."/>
            <person name="Ahrendt S."/>
            <person name="Andreopoulos W."/>
            <person name="Barry K."/>
            <person name="Beard J."/>
            <person name="Benny G.L."/>
            <person name="Blankenship S."/>
            <person name="Bonito G."/>
            <person name="Cuomo C."/>
            <person name="Desiro A."/>
            <person name="Gervers K.A."/>
            <person name="Hundley H."/>
            <person name="Kuo A."/>
            <person name="LaButti K."/>
            <person name="Lang B.F."/>
            <person name="Lipzen A."/>
            <person name="O'Donnell K."/>
            <person name="Pangilinan J."/>
            <person name="Reynolds N."/>
            <person name="Sandor L."/>
            <person name="Smith M.W."/>
            <person name="Tsang A."/>
            <person name="Grigoriev I.V."/>
            <person name="Stajich J.E."/>
            <person name="Spatafora J.W."/>
        </authorList>
    </citation>
    <scope>NUCLEOTIDE SEQUENCE</scope>
    <source>
        <strain evidence="2">RSA 2281</strain>
    </source>
</reference>
<keyword evidence="3" id="KW-1185">Reference proteome</keyword>
<comment type="caution">
    <text evidence="2">The sequence shown here is derived from an EMBL/GenBank/DDBJ whole genome shotgun (WGS) entry which is preliminary data.</text>
</comment>
<feature type="region of interest" description="Disordered" evidence="1">
    <location>
        <begin position="75"/>
        <end position="102"/>
    </location>
</feature>
<evidence type="ECO:0000313" key="3">
    <source>
        <dbReference type="Proteomes" id="UP001209540"/>
    </source>
</evidence>
<organism evidence="2 3">
    <name type="scientific">Phascolomyces articulosus</name>
    <dbReference type="NCBI Taxonomy" id="60185"/>
    <lineage>
        <taxon>Eukaryota</taxon>
        <taxon>Fungi</taxon>
        <taxon>Fungi incertae sedis</taxon>
        <taxon>Mucoromycota</taxon>
        <taxon>Mucoromycotina</taxon>
        <taxon>Mucoromycetes</taxon>
        <taxon>Mucorales</taxon>
        <taxon>Lichtheimiaceae</taxon>
        <taxon>Phascolomyces</taxon>
    </lineage>
</organism>
<dbReference type="EMBL" id="JAIXMP010000027">
    <property type="protein sequence ID" value="KAI9252902.1"/>
    <property type="molecule type" value="Genomic_DNA"/>
</dbReference>
<evidence type="ECO:0000256" key="1">
    <source>
        <dbReference type="SAM" id="MobiDB-lite"/>
    </source>
</evidence>
<dbReference type="Proteomes" id="UP001209540">
    <property type="component" value="Unassembled WGS sequence"/>
</dbReference>
<proteinExistence type="predicted"/>
<reference evidence="2" key="1">
    <citation type="journal article" date="2022" name="IScience">
        <title>Evolution of zygomycete secretomes and the origins of terrestrial fungal ecologies.</title>
        <authorList>
            <person name="Chang Y."/>
            <person name="Wang Y."/>
            <person name="Mondo S."/>
            <person name="Ahrendt S."/>
            <person name="Andreopoulos W."/>
            <person name="Barry K."/>
            <person name="Beard J."/>
            <person name="Benny G.L."/>
            <person name="Blankenship S."/>
            <person name="Bonito G."/>
            <person name="Cuomo C."/>
            <person name="Desiro A."/>
            <person name="Gervers K.A."/>
            <person name="Hundley H."/>
            <person name="Kuo A."/>
            <person name="LaButti K."/>
            <person name="Lang B.F."/>
            <person name="Lipzen A."/>
            <person name="O'Donnell K."/>
            <person name="Pangilinan J."/>
            <person name="Reynolds N."/>
            <person name="Sandor L."/>
            <person name="Smith M.E."/>
            <person name="Tsang A."/>
            <person name="Grigoriev I.V."/>
            <person name="Stajich J.E."/>
            <person name="Spatafora J.W."/>
        </authorList>
    </citation>
    <scope>NUCLEOTIDE SEQUENCE</scope>
    <source>
        <strain evidence="2">RSA 2281</strain>
    </source>
</reference>
<gene>
    <name evidence="2" type="ORF">BDA99DRAFT_540893</name>
</gene>
<accession>A0AAD5PC15</accession>
<name>A0AAD5PC15_9FUNG</name>
<sequence length="255" mass="29088">MFICNGTNYQSKLTLMRFIMLSSVIIKKDITDRIWTISESNPSIRIRIRMTDESGKPDFGEPALLALTKIPLATTTKSDSSTTPKTLSISKHSTPKSSASKASISTSTIEELFEKLDSRKWTLSTGKVVEETMKYPAHSLILDVDDDVWVRDGHFTEEEVEGISGEHCLEDPELSPNITKYLNGYLEKYTHETIFEQAKHVPFDPKKEPDLFLIHQTMLKILNLFGSNYLPVTNNSESEFVTENLETRPRRIRRE</sequence>
<dbReference type="AlphaFoldDB" id="A0AAD5PC15"/>